<evidence type="ECO:0000256" key="1">
    <source>
        <dbReference type="SAM" id="MobiDB-lite"/>
    </source>
</evidence>
<dbReference type="Proteomes" id="UP000053236">
    <property type="component" value="Unassembled WGS sequence"/>
</dbReference>
<accession>W2GFR4</accession>
<evidence type="ECO:0000313" key="2">
    <source>
        <dbReference type="EMBL" id="ETK81832.1"/>
    </source>
</evidence>
<name>W2GFR4_PHYNI</name>
<proteinExistence type="predicted"/>
<dbReference type="EMBL" id="KI687343">
    <property type="protein sequence ID" value="ETK81832.1"/>
    <property type="molecule type" value="Genomic_DNA"/>
</dbReference>
<feature type="compositionally biased region" description="Basic and acidic residues" evidence="1">
    <location>
        <begin position="8"/>
        <end position="24"/>
    </location>
</feature>
<protein>
    <submittedName>
        <fullName evidence="2">Uncharacterized protein</fullName>
    </submittedName>
</protein>
<dbReference type="AlphaFoldDB" id="W2GFR4"/>
<gene>
    <name evidence="2" type="ORF">L915_12690</name>
</gene>
<reference evidence="2" key="1">
    <citation type="submission" date="2013-11" db="EMBL/GenBank/DDBJ databases">
        <title>The Genome Sequence of Phytophthora parasitica CJ02B3.</title>
        <authorList>
            <consortium name="The Broad Institute Genomics Platform"/>
            <person name="Russ C."/>
            <person name="Tyler B."/>
            <person name="Panabieres F."/>
            <person name="Shan W."/>
            <person name="Tripathy S."/>
            <person name="Grunwald N."/>
            <person name="Machado M."/>
            <person name="Johnson C.S."/>
            <person name="Arredondo F."/>
            <person name="Hong C."/>
            <person name="Coffey M."/>
            <person name="Young S.K."/>
            <person name="Zeng Q."/>
            <person name="Gargeya S."/>
            <person name="Fitzgerald M."/>
            <person name="Abouelleil A."/>
            <person name="Alvarado L."/>
            <person name="Chapman S.B."/>
            <person name="Gainer-Dewar J."/>
            <person name="Goldberg J."/>
            <person name="Griggs A."/>
            <person name="Gujja S."/>
            <person name="Hansen M."/>
            <person name="Howarth C."/>
            <person name="Imamovic A."/>
            <person name="Ireland A."/>
            <person name="Larimer J."/>
            <person name="McCowan C."/>
            <person name="Murphy C."/>
            <person name="Pearson M."/>
            <person name="Poon T.W."/>
            <person name="Priest M."/>
            <person name="Roberts A."/>
            <person name="Saif S."/>
            <person name="Shea T."/>
            <person name="Sykes S."/>
            <person name="Wortman J."/>
            <person name="Nusbaum C."/>
            <person name="Birren B."/>
        </authorList>
    </citation>
    <scope>NUCLEOTIDE SEQUENCE [LARGE SCALE GENOMIC DNA]</scope>
    <source>
        <strain evidence="2">CJ02B3</strain>
    </source>
</reference>
<sequence>MGGADDDGGVRSDGNEVVGEHEGRLPWAQPK</sequence>
<feature type="region of interest" description="Disordered" evidence="1">
    <location>
        <begin position="1"/>
        <end position="31"/>
    </location>
</feature>
<organism evidence="2">
    <name type="scientific">Phytophthora nicotianae</name>
    <name type="common">Potato buckeye rot agent</name>
    <name type="synonym">Phytophthora parasitica</name>
    <dbReference type="NCBI Taxonomy" id="4792"/>
    <lineage>
        <taxon>Eukaryota</taxon>
        <taxon>Sar</taxon>
        <taxon>Stramenopiles</taxon>
        <taxon>Oomycota</taxon>
        <taxon>Peronosporomycetes</taxon>
        <taxon>Peronosporales</taxon>
        <taxon>Peronosporaceae</taxon>
        <taxon>Phytophthora</taxon>
    </lineage>
</organism>